<dbReference type="RefSeq" id="WP_277867211.1">
    <property type="nucleotide sequence ID" value="NZ_JAKKUT010000002.1"/>
</dbReference>
<dbReference type="InterPro" id="IPR002716">
    <property type="entry name" value="PIN_dom"/>
</dbReference>
<evidence type="ECO:0000313" key="2">
    <source>
        <dbReference type="EMBL" id="MDG2991341.1"/>
    </source>
</evidence>
<evidence type="ECO:0000313" key="3">
    <source>
        <dbReference type="Proteomes" id="UP001154265"/>
    </source>
</evidence>
<dbReference type="Pfam" id="PF01850">
    <property type="entry name" value="PIN"/>
    <property type="match status" value="1"/>
</dbReference>
<dbReference type="Proteomes" id="UP001154265">
    <property type="component" value="Unassembled WGS sequence"/>
</dbReference>
<proteinExistence type="predicted"/>
<feature type="domain" description="PIN" evidence="1">
    <location>
        <begin position="4"/>
        <end position="129"/>
    </location>
</feature>
<dbReference type="InterPro" id="IPR029060">
    <property type="entry name" value="PIN-like_dom_sf"/>
</dbReference>
<dbReference type="EMBL" id="JAKKUT010000002">
    <property type="protein sequence ID" value="MDG2991341.1"/>
    <property type="molecule type" value="Genomic_DNA"/>
</dbReference>
<keyword evidence="3" id="KW-1185">Reference proteome</keyword>
<protein>
    <submittedName>
        <fullName evidence="2">Type II toxin-antitoxin system VapC family toxin</fullName>
    </submittedName>
</protein>
<reference evidence="2" key="2">
    <citation type="submission" date="2022-01" db="EMBL/GenBank/DDBJ databases">
        <authorList>
            <person name="Zivanovic Y."/>
            <person name="Moreira D."/>
            <person name="Lopez-Garcia P."/>
        </authorList>
    </citation>
    <scope>NUCLEOTIDE SEQUENCE</scope>
    <source>
        <strain evidence="2">G9</strain>
    </source>
</reference>
<reference evidence="2" key="1">
    <citation type="journal article" date="2022" name="Genome Biol. Evol.">
        <title>A New Gene Family Diagnostic for Intracellular Biomineralization of Amorphous Ca Carbonates by Cyanobacteria.</title>
        <authorList>
            <person name="Benzerara K."/>
            <person name="Duprat E."/>
            <person name="Bitard-Feildel T."/>
            <person name="Caumes G."/>
            <person name="Cassier-Chauvat C."/>
            <person name="Chauvat F."/>
            <person name="Dezi M."/>
            <person name="Diop S.I."/>
            <person name="Gaschignard G."/>
            <person name="Gorgen S."/>
            <person name="Gugger M."/>
            <person name="Lopez-Garcia P."/>
            <person name="Millet M."/>
            <person name="Skouri-Panet F."/>
            <person name="Moreira D."/>
            <person name="Callebaut I."/>
        </authorList>
    </citation>
    <scope>NUCLEOTIDE SEQUENCE</scope>
    <source>
        <strain evidence="2">G9</strain>
    </source>
</reference>
<dbReference type="Gene3D" id="3.40.50.1010">
    <property type="entry name" value="5'-nuclease"/>
    <property type="match status" value="1"/>
</dbReference>
<dbReference type="CDD" id="cd09854">
    <property type="entry name" value="PIN_VapC-like"/>
    <property type="match status" value="1"/>
</dbReference>
<name>A0ABT6F0F2_9SYNE</name>
<sequence length="154" mass="17170">MTGYVLDTNVVMRFCNSSDVQHKLATDAVSPLLMQSDECFLVAQVIIEFWAVATRPPQVNGLGWSVEQTRSTIDQLLDRFPSLEESPQLFPTWLNLVTTHRVMGKRTHDARIIAAILANGITHLLTFNPSDFAGMSGITIIHPQDLSLFDTDDL</sequence>
<comment type="caution">
    <text evidence="2">The sequence shown here is derived from an EMBL/GenBank/DDBJ whole genome shotgun (WGS) entry which is preliminary data.</text>
</comment>
<organism evidence="2 3">
    <name type="scientific">Candidatus Synechococcus calcipolaris G9</name>
    <dbReference type="NCBI Taxonomy" id="1497997"/>
    <lineage>
        <taxon>Bacteria</taxon>
        <taxon>Bacillati</taxon>
        <taxon>Cyanobacteriota</taxon>
        <taxon>Cyanophyceae</taxon>
        <taxon>Synechococcales</taxon>
        <taxon>Synechococcaceae</taxon>
        <taxon>Synechococcus</taxon>
    </lineage>
</organism>
<gene>
    <name evidence="2" type="ORF">L3556_10425</name>
</gene>
<dbReference type="SUPFAM" id="SSF88723">
    <property type="entry name" value="PIN domain-like"/>
    <property type="match status" value="1"/>
</dbReference>
<evidence type="ECO:0000259" key="1">
    <source>
        <dbReference type="Pfam" id="PF01850"/>
    </source>
</evidence>
<accession>A0ABT6F0F2</accession>